<evidence type="ECO:0000313" key="6">
    <source>
        <dbReference type="EMBL" id="MDX4954185.1"/>
    </source>
</evidence>
<dbReference type="InterPro" id="IPR000847">
    <property type="entry name" value="LysR_HTH_N"/>
</dbReference>
<dbReference type="InterPro" id="IPR036390">
    <property type="entry name" value="WH_DNA-bd_sf"/>
</dbReference>
<dbReference type="SUPFAM" id="SSF53850">
    <property type="entry name" value="Periplasmic binding protein-like II"/>
    <property type="match status" value="1"/>
</dbReference>
<protein>
    <submittedName>
        <fullName evidence="6">LysR substrate-binding domain-containing protein</fullName>
    </submittedName>
</protein>
<dbReference type="PANTHER" id="PTHR30579:SF7">
    <property type="entry name" value="HTH-TYPE TRANSCRIPTIONAL REGULATOR LRHA-RELATED"/>
    <property type="match status" value="1"/>
</dbReference>
<dbReference type="Gene3D" id="3.40.190.10">
    <property type="entry name" value="Periplasmic binding protein-like II"/>
    <property type="match status" value="2"/>
</dbReference>
<dbReference type="PROSITE" id="PS50931">
    <property type="entry name" value="HTH_LYSR"/>
    <property type="match status" value="1"/>
</dbReference>
<comment type="caution">
    <text evidence="6">The sequence shown here is derived from an EMBL/GenBank/DDBJ whole genome shotgun (WGS) entry which is preliminary data.</text>
</comment>
<comment type="similarity">
    <text evidence="1">Belongs to the LysR transcriptional regulatory family.</text>
</comment>
<evidence type="ECO:0000256" key="3">
    <source>
        <dbReference type="ARBA" id="ARBA00023125"/>
    </source>
</evidence>
<evidence type="ECO:0000259" key="5">
    <source>
        <dbReference type="PROSITE" id="PS50931"/>
    </source>
</evidence>
<dbReference type="InterPro" id="IPR005119">
    <property type="entry name" value="LysR_subst-bd"/>
</dbReference>
<organism evidence="6 7">
    <name type="scientific">Delftia acidovorans</name>
    <name type="common">Pseudomonas acidovorans</name>
    <name type="synonym">Comamonas acidovorans</name>
    <dbReference type="NCBI Taxonomy" id="80866"/>
    <lineage>
        <taxon>Bacteria</taxon>
        <taxon>Pseudomonadati</taxon>
        <taxon>Pseudomonadota</taxon>
        <taxon>Betaproteobacteria</taxon>
        <taxon>Burkholderiales</taxon>
        <taxon>Comamonadaceae</taxon>
        <taxon>Delftia</taxon>
    </lineage>
</organism>
<proteinExistence type="inferred from homology"/>
<keyword evidence="3" id="KW-0238">DNA-binding</keyword>
<dbReference type="EMBL" id="JAWWMZ010000004">
    <property type="protein sequence ID" value="MDX4954185.1"/>
    <property type="molecule type" value="Genomic_DNA"/>
</dbReference>
<dbReference type="InterPro" id="IPR050176">
    <property type="entry name" value="LTTR"/>
</dbReference>
<evidence type="ECO:0000256" key="1">
    <source>
        <dbReference type="ARBA" id="ARBA00009437"/>
    </source>
</evidence>
<dbReference type="SUPFAM" id="SSF46785">
    <property type="entry name" value="Winged helix' DNA-binding domain"/>
    <property type="match status" value="1"/>
</dbReference>
<keyword evidence="2" id="KW-0805">Transcription regulation</keyword>
<keyword evidence="4" id="KW-0804">Transcription</keyword>
<dbReference type="Proteomes" id="UP001287445">
    <property type="component" value="Unassembled WGS sequence"/>
</dbReference>
<sequence>MTRVLYDLDVLRTFCTGVELGSFARAADRLGRSTSAVSAQLKRLESQCGTPLLRKSGRGLVLTEAGETLRGYALRLLELNDRAVAAVRGSELRGLVRLGLQEDLGESVLPHVLGQFARAHPHVRIEASVARSDELRERMALGQFDLALLWDVGMNHACVHGEHIMRLPLQWIGPASLDAAEAGWARGLNGGAQGDEALPLAMLEAPCPLRDIVTAALDKKGLAWRHAFNSASLTAVWAATAAGLGLSVRTPFGLPAHVRPLDAQALGLPALPSMDLILGRAALDAPEPVDRLARILVDAVREHVRRQEIAI</sequence>
<dbReference type="GO" id="GO:0003700">
    <property type="term" value="F:DNA-binding transcription factor activity"/>
    <property type="evidence" value="ECO:0007669"/>
    <property type="project" value="InterPro"/>
</dbReference>
<dbReference type="Pfam" id="PF03466">
    <property type="entry name" value="LysR_substrate"/>
    <property type="match status" value="1"/>
</dbReference>
<evidence type="ECO:0000256" key="2">
    <source>
        <dbReference type="ARBA" id="ARBA00023015"/>
    </source>
</evidence>
<dbReference type="RefSeq" id="WP_319073616.1">
    <property type="nucleotide sequence ID" value="NZ_JAWWMZ010000004.1"/>
</dbReference>
<dbReference type="Gene3D" id="1.10.10.10">
    <property type="entry name" value="Winged helix-like DNA-binding domain superfamily/Winged helix DNA-binding domain"/>
    <property type="match status" value="1"/>
</dbReference>
<accession>A0AAJ2QXQ0</accession>
<dbReference type="PANTHER" id="PTHR30579">
    <property type="entry name" value="TRANSCRIPTIONAL REGULATOR"/>
    <property type="match status" value="1"/>
</dbReference>
<name>A0AAJ2QXQ0_DELAC</name>
<gene>
    <name evidence="6" type="ORF">SGN30_12270</name>
</gene>
<dbReference type="GO" id="GO:0003677">
    <property type="term" value="F:DNA binding"/>
    <property type="evidence" value="ECO:0007669"/>
    <property type="project" value="UniProtKB-KW"/>
</dbReference>
<feature type="domain" description="HTH lysR-type" evidence="5">
    <location>
        <begin position="6"/>
        <end position="63"/>
    </location>
</feature>
<evidence type="ECO:0000313" key="7">
    <source>
        <dbReference type="Proteomes" id="UP001287445"/>
    </source>
</evidence>
<evidence type="ECO:0000256" key="4">
    <source>
        <dbReference type="ARBA" id="ARBA00023163"/>
    </source>
</evidence>
<dbReference type="Pfam" id="PF00126">
    <property type="entry name" value="HTH_1"/>
    <property type="match status" value="1"/>
</dbReference>
<reference evidence="6" key="1">
    <citation type="submission" date="2023-11" db="EMBL/GenBank/DDBJ databases">
        <title>Identification and selenium tolerance of Delftia acidovorans R3-25.</title>
        <authorList>
            <person name="Zhang S."/>
            <person name="Liu Y."/>
            <person name="Guo Y."/>
        </authorList>
    </citation>
    <scope>NUCLEOTIDE SEQUENCE</scope>
    <source>
        <strain evidence="6">R3-25</strain>
    </source>
</reference>
<dbReference type="InterPro" id="IPR036388">
    <property type="entry name" value="WH-like_DNA-bd_sf"/>
</dbReference>
<dbReference type="AlphaFoldDB" id="A0AAJ2QXQ0"/>